<accession>A0A919NGE9</accession>
<evidence type="ECO:0000313" key="1">
    <source>
        <dbReference type="EMBL" id="GIF17352.1"/>
    </source>
</evidence>
<protein>
    <submittedName>
        <fullName evidence="1">Uncharacterized protein</fullName>
    </submittedName>
</protein>
<organism evidence="1 2">
    <name type="scientific">Paractinoplanes tereljensis</name>
    <dbReference type="NCBI Taxonomy" id="571912"/>
    <lineage>
        <taxon>Bacteria</taxon>
        <taxon>Bacillati</taxon>
        <taxon>Actinomycetota</taxon>
        <taxon>Actinomycetes</taxon>
        <taxon>Micromonosporales</taxon>
        <taxon>Micromonosporaceae</taxon>
        <taxon>Paractinoplanes</taxon>
    </lineage>
</organism>
<proteinExistence type="predicted"/>
<sequence>MRRFVYISSTAAATTSAVAHDAVAGTFNVAGRYPFTRADCVALYQDAAAVIAERAPEVARAFHDRGWELPEHIDRVYDSSAATTTFGYQPTEGVLRLLGESRTP</sequence>
<dbReference type="SUPFAM" id="SSF51735">
    <property type="entry name" value="NAD(P)-binding Rossmann-fold domains"/>
    <property type="match status" value="1"/>
</dbReference>
<dbReference type="InterPro" id="IPR036291">
    <property type="entry name" value="NAD(P)-bd_dom_sf"/>
</dbReference>
<comment type="caution">
    <text evidence="1">The sequence shown here is derived from an EMBL/GenBank/DDBJ whole genome shotgun (WGS) entry which is preliminary data.</text>
</comment>
<name>A0A919NGE9_9ACTN</name>
<reference evidence="1" key="1">
    <citation type="submission" date="2021-01" db="EMBL/GenBank/DDBJ databases">
        <title>Whole genome shotgun sequence of Actinoplanes tereljensis NBRC 105297.</title>
        <authorList>
            <person name="Komaki H."/>
            <person name="Tamura T."/>
        </authorList>
    </citation>
    <scope>NUCLEOTIDE SEQUENCE</scope>
    <source>
        <strain evidence="1">NBRC 105297</strain>
    </source>
</reference>
<keyword evidence="2" id="KW-1185">Reference proteome</keyword>
<dbReference type="Proteomes" id="UP000623608">
    <property type="component" value="Unassembled WGS sequence"/>
</dbReference>
<gene>
    <name evidence="1" type="ORF">Ate02nite_00820</name>
</gene>
<dbReference type="AlphaFoldDB" id="A0A919NGE9"/>
<evidence type="ECO:0000313" key="2">
    <source>
        <dbReference type="Proteomes" id="UP000623608"/>
    </source>
</evidence>
<dbReference type="RefSeq" id="WP_203797267.1">
    <property type="nucleotide sequence ID" value="NZ_BOMY01000001.1"/>
</dbReference>
<dbReference type="EMBL" id="BOMY01000001">
    <property type="protein sequence ID" value="GIF17352.1"/>
    <property type="molecule type" value="Genomic_DNA"/>
</dbReference>